<keyword evidence="2 5" id="KW-0689">Ribosomal protein</keyword>
<keyword evidence="7" id="KW-0150">Chloroplast</keyword>
<evidence type="ECO:0000256" key="5">
    <source>
        <dbReference type="HAMAP-Rule" id="MF_01309"/>
    </source>
</evidence>
<dbReference type="GeneID" id="39713399"/>
<comment type="similarity">
    <text evidence="1 5">Belongs to the universal ribosomal protein uS3 family.</text>
</comment>
<dbReference type="SUPFAM" id="SSF54821">
    <property type="entry name" value="Ribosomal protein S3 C-terminal domain"/>
    <property type="match status" value="1"/>
</dbReference>
<dbReference type="AlphaFoldDB" id="A0A482A4Y6"/>
<feature type="domain" description="Small ribosomal subunit protein uS3 C-terminal" evidence="6">
    <location>
        <begin position="140"/>
        <end position="221"/>
    </location>
</feature>
<dbReference type="Gene3D" id="3.30.1140.32">
    <property type="entry name" value="Ribosomal protein S3, C-terminal domain"/>
    <property type="match status" value="1"/>
</dbReference>
<dbReference type="SUPFAM" id="SSF54814">
    <property type="entry name" value="Prokaryotic type KH domain (KH-domain type II)"/>
    <property type="match status" value="1"/>
</dbReference>
<reference evidence="7" key="2">
    <citation type="journal article" date="2018" name="J. ISSAAS">
        <title>The Unique Evolutionary Trajectory 1 and Dynamic Conformations of DR and IR/DR-coexisting Plastomes of the Early Vascular Plant Selaginellaceae (Lycophyte).</title>
        <authorList>
            <person name="Zhang H.-R."/>
            <person name="Xiang Q.-P."/>
            <person name="Zhang X.-C."/>
        </authorList>
    </citation>
    <scope>NUCLEOTIDE SEQUENCE</scope>
</reference>
<dbReference type="GO" id="GO:0003723">
    <property type="term" value="F:RNA binding"/>
    <property type="evidence" value="ECO:0007669"/>
    <property type="project" value="InterPro"/>
</dbReference>
<organism evidence="7">
    <name type="scientific">Selaginella uncinata</name>
    <name type="common">Blue spike-moss</name>
    <name type="synonym">Lycopodium uncinatum</name>
    <dbReference type="NCBI Taxonomy" id="307165"/>
    <lineage>
        <taxon>Eukaryota</taxon>
        <taxon>Viridiplantae</taxon>
        <taxon>Streptophyta</taxon>
        <taxon>Embryophyta</taxon>
        <taxon>Tracheophyta</taxon>
        <taxon>Lycopodiopsida</taxon>
        <taxon>Selaginellales</taxon>
        <taxon>Selaginellaceae</taxon>
        <taxon>Selaginella</taxon>
    </lineage>
</organism>
<dbReference type="EMBL" id="MG272483">
    <property type="protein sequence ID" value="QBL07905.1"/>
    <property type="molecule type" value="Genomic_DNA"/>
</dbReference>
<protein>
    <recommendedName>
        <fullName evidence="4 5">Small ribosomal subunit protein uS3c</fullName>
    </recommendedName>
</protein>
<evidence type="ECO:0000256" key="2">
    <source>
        <dbReference type="ARBA" id="ARBA00022980"/>
    </source>
</evidence>
<evidence type="ECO:0000256" key="3">
    <source>
        <dbReference type="ARBA" id="ARBA00023274"/>
    </source>
</evidence>
<keyword evidence="3 5" id="KW-0687">Ribonucleoprotein</keyword>
<evidence type="ECO:0000256" key="1">
    <source>
        <dbReference type="ARBA" id="ARBA00010761"/>
    </source>
</evidence>
<dbReference type="NCBIfam" id="TIGR01009">
    <property type="entry name" value="rpsC_bact"/>
    <property type="match status" value="1"/>
</dbReference>
<dbReference type="GO" id="GO:0022627">
    <property type="term" value="C:cytosolic small ribosomal subunit"/>
    <property type="evidence" value="ECO:0007669"/>
    <property type="project" value="TreeGrafter"/>
</dbReference>
<dbReference type="Pfam" id="PF00189">
    <property type="entry name" value="Ribosomal_S3_C"/>
    <property type="match status" value="1"/>
</dbReference>
<dbReference type="GO" id="GO:0006412">
    <property type="term" value="P:translation"/>
    <property type="evidence" value="ECO:0007669"/>
    <property type="project" value="UniProtKB-UniRule"/>
</dbReference>
<name>A0A482A4Y6_SELUN</name>
<dbReference type="CDD" id="cd02412">
    <property type="entry name" value="KH-II_30S_S3"/>
    <property type="match status" value="1"/>
</dbReference>
<dbReference type="HAMAP" id="MF_01309_B">
    <property type="entry name" value="Ribosomal_uS3_B"/>
    <property type="match status" value="1"/>
</dbReference>
<keyword evidence="7" id="KW-0934">Plastid</keyword>
<evidence type="ECO:0000259" key="6">
    <source>
        <dbReference type="Pfam" id="PF00189"/>
    </source>
</evidence>
<dbReference type="InterPro" id="IPR005704">
    <property type="entry name" value="Ribosomal_uS3_bac-typ"/>
</dbReference>
<accession>A0A482A4Y6</accession>
<proteinExistence type="inferred from homology"/>
<dbReference type="PANTHER" id="PTHR11760">
    <property type="entry name" value="30S/40S RIBOSOMAL PROTEIN S3"/>
    <property type="match status" value="1"/>
</dbReference>
<dbReference type="Gene3D" id="3.30.300.20">
    <property type="match status" value="1"/>
</dbReference>
<dbReference type="RefSeq" id="YP_009584207.1">
    <property type="nucleotide sequence ID" value="NC_041575.1"/>
</dbReference>
<gene>
    <name evidence="5 7" type="primary">rps3</name>
</gene>
<comment type="subunit">
    <text evidence="5">Part of the 30S ribosomal subunit.</text>
</comment>
<evidence type="ECO:0000313" key="7">
    <source>
        <dbReference type="EMBL" id="QBL07905.1"/>
    </source>
</evidence>
<geneLocation type="chloroplast" evidence="7"/>
<dbReference type="PANTHER" id="PTHR11760:SF19">
    <property type="entry name" value="SMALL RIBOSOMAL SUBUNIT PROTEIN US3C"/>
    <property type="match status" value="1"/>
</dbReference>
<dbReference type="InterPro" id="IPR057258">
    <property type="entry name" value="Ribosomal_uS3"/>
</dbReference>
<evidence type="ECO:0000256" key="4">
    <source>
        <dbReference type="ARBA" id="ARBA00035154"/>
    </source>
</evidence>
<dbReference type="GO" id="GO:0009507">
    <property type="term" value="C:chloroplast"/>
    <property type="evidence" value="ECO:0007669"/>
    <property type="project" value="UniProtKB-SubCell"/>
</dbReference>
<dbReference type="InterPro" id="IPR015946">
    <property type="entry name" value="KH_dom-like_a/b"/>
</dbReference>
<dbReference type="GO" id="GO:0003735">
    <property type="term" value="F:structural constituent of ribosome"/>
    <property type="evidence" value="ECO:0007669"/>
    <property type="project" value="InterPro"/>
</dbReference>
<reference evidence="7" key="1">
    <citation type="submission" date="2017-10" db="EMBL/GenBank/DDBJ databases">
        <authorList>
            <person name="Zhang H."/>
            <person name="Zhang X."/>
        </authorList>
    </citation>
    <scope>NUCLEOTIDE SEQUENCE</scope>
</reference>
<sequence length="225" mass="24843">MGRKTNPLGSRLGIAKNHHPNWSARPRIYSQYVQEDKQVRDCTDAYVHGQRVWNPAGSGGNSGAEGIERVVIRRKTDLPSVETHAGPPAVLIRSHGRGIEQSRMNVQQNLSDSRIGRVHIASAETSGPYGEPNTPAKYMASQPGNRVAFRRTTKKAIEPARKSGRKGIKTQIAGRPNGAEIARVEWAREGRVPPQTSRAQIDYRYYPAQTVYGVSGTKVRILRNG</sequence>
<dbReference type="InterPro" id="IPR036419">
    <property type="entry name" value="Ribosomal_S3_C_sf"/>
</dbReference>
<comment type="subcellular location">
    <subcellularLocation>
        <location evidence="5">Plastid</location>
        <location evidence="5">Chloroplast</location>
    </subcellularLocation>
</comment>
<dbReference type="InterPro" id="IPR001351">
    <property type="entry name" value="Ribosomal_uS3_C"/>
</dbReference>
<dbReference type="InterPro" id="IPR009019">
    <property type="entry name" value="KH_sf_prok-type"/>
</dbReference>